<gene>
    <name evidence="5" type="ORF">H2200_006070</name>
</gene>
<evidence type="ECO:0000259" key="4">
    <source>
        <dbReference type="Pfam" id="PF26335"/>
    </source>
</evidence>
<evidence type="ECO:0000259" key="3">
    <source>
        <dbReference type="Pfam" id="PF00144"/>
    </source>
</evidence>
<feature type="signal peptide" evidence="2">
    <location>
        <begin position="1"/>
        <end position="23"/>
    </location>
</feature>
<comment type="caution">
    <text evidence="5">The sequence shown here is derived from an EMBL/GenBank/DDBJ whole genome shotgun (WGS) entry which is preliminary data.</text>
</comment>
<feature type="domain" description="Beta-lactamase-related" evidence="3">
    <location>
        <begin position="100"/>
        <end position="405"/>
    </location>
</feature>
<evidence type="ECO:0000256" key="1">
    <source>
        <dbReference type="ARBA" id="ARBA00038473"/>
    </source>
</evidence>
<feature type="domain" description="Beta-lactamase-like ARB-00930-like C-terminal" evidence="4">
    <location>
        <begin position="428"/>
        <end position="570"/>
    </location>
</feature>
<dbReference type="SUPFAM" id="SSF56601">
    <property type="entry name" value="beta-lactamase/transpeptidase-like"/>
    <property type="match status" value="1"/>
</dbReference>
<dbReference type="Pfam" id="PF00144">
    <property type="entry name" value="Beta-lactamase"/>
    <property type="match status" value="1"/>
</dbReference>
<dbReference type="PANTHER" id="PTHR22935">
    <property type="entry name" value="PENICILLIN-BINDING PROTEIN"/>
    <property type="match status" value="1"/>
</dbReference>
<dbReference type="InterPro" id="IPR012338">
    <property type="entry name" value="Beta-lactam/transpept-like"/>
</dbReference>
<sequence length="588" mass="64813">MAPLSRLGVILLFLSSLIAIINGSCSFETPFFPPPTYTRQSSEVWEAFSQIEASLSRLMSNSTDPGMNKSSYSIEVTSSKSTLWSTFHTAKDKNLTRPGAEKVNETSRYRIASITKVFTVLGILQQHAAGNLSLDHTIDRYLPDLNSSHTPDSILWHDITLRSLASQLSGIPRDWAQGDLILDLEDPTAVGLPPVSRDDPEFADLPRCDSYNDFKPCTAQDLFRDLEGRPPVFEPNQKGKYSNIAFELLGLALANVTGQAYEVYVGSSILQALGMAQTSFSKPDDSVAVLPKDIAWYWDVDEGVQNPTGGLYCSSSDMSMFLRYVLKDYKNIVDAKLNWLPLPSTIGVGSYYGMPWETLRTDKILDGGRTVTFFTKGGGLPGYSTMILVVPQYDLGITIFAAGDTDLLSDLLKMVVERVIEAADKLAGRQVDERYAGTYTADPNKLNSSVTLSYSSTHGLEITNWISNSTDMLKVISQGSQLPPTQKFHAQLISTGLHRHEKTKKGELWRLVVSLEEPAAPSVWDDLCTGDVDTAIYAGKPLNELAFWDKDEKSGRFYQLELTAFRVNLTLTDGGGGLRIGHLLGQQL</sequence>
<dbReference type="InterPro" id="IPR058664">
    <property type="entry name" value="ARB_00930-like_C"/>
</dbReference>
<feature type="chain" id="PRO_5041219975" description="Beta-lactamase-related domain-containing protein" evidence="2">
    <location>
        <begin position="24"/>
        <end position="588"/>
    </location>
</feature>
<reference evidence="5" key="1">
    <citation type="submission" date="2022-10" db="EMBL/GenBank/DDBJ databases">
        <title>Culturing micro-colonial fungi from biological soil crusts in the Mojave desert and describing Neophaeococcomyces mojavensis, and introducing the new genera and species Taxawa tesnikishii.</title>
        <authorList>
            <person name="Kurbessoian T."/>
            <person name="Stajich J.E."/>
        </authorList>
    </citation>
    <scope>NUCLEOTIDE SEQUENCE</scope>
    <source>
        <strain evidence="5">TK_41</strain>
    </source>
</reference>
<evidence type="ECO:0000313" key="5">
    <source>
        <dbReference type="EMBL" id="KAJ9609742.1"/>
    </source>
</evidence>
<keyword evidence="6" id="KW-1185">Reference proteome</keyword>
<dbReference type="Pfam" id="PF26335">
    <property type="entry name" value="ARB_00930_C"/>
    <property type="match status" value="1"/>
</dbReference>
<keyword evidence="2" id="KW-0732">Signal</keyword>
<dbReference type="Gene3D" id="3.40.710.10">
    <property type="entry name" value="DD-peptidase/beta-lactamase superfamily"/>
    <property type="match status" value="1"/>
</dbReference>
<dbReference type="InterPro" id="IPR051478">
    <property type="entry name" value="Beta-lactamase-like_AB/R"/>
</dbReference>
<dbReference type="EMBL" id="JAPDRK010000008">
    <property type="protein sequence ID" value="KAJ9609742.1"/>
    <property type="molecule type" value="Genomic_DNA"/>
</dbReference>
<protein>
    <recommendedName>
        <fullName evidence="7">Beta-lactamase-related domain-containing protein</fullName>
    </recommendedName>
</protein>
<dbReference type="Proteomes" id="UP001172673">
    <property type="component" value="Unassembled WGS sequence"/>
</dbReference>
<dbReference type="PANTHER" id="PTHR22935:SF95">
    <property type="entry name" value="BETA-LACTAMASE-LIKE 1-RELATED"/>
    <property type="match status" value="1"/>
</dbReference>
<accession>A0AA38XA90</accession>
<proteinExistence type="inferred from homology"/>
<comment type="similarity">
    <text evidence="1">Belongs to the beta-lactamase family.</text>
</comment>
<dbReference type="InterPro" id="IPR001466">
    <property type="entry name" value="Beta-lactam-related"/>
</dbReference>
<evidence type="ECO:0000256" key="2">
    <source>
        <dbReference type="SAM" id="SignalP"/>
    </source>
</evidence>
<organism evidence="5 6">
    <name type="scientific">Cladophialophora chaetospira</name>
    <dbReference type="NCBI Taxonomy" id="386627"/>
    <lineage>
        <taxon>Eukaryota</taxon>
        <taxon>Fungi</taxon>
        <taxon>Dikarya</taxon>
        <taxon>Ascomycota</taxon>
        <taxon>Pezizomycotina</taxon>
        <taxon>Eurotiomycetes</taxon>
        <taxon>Chaetothyriomycetidae</taxon>
        <taxon>Chaetothyriales</taxon>
        <taxon>Herpotrichiellaceae</taxon>
        <taxon>Cladophialophora</taxon>
    </lineage>
</organism>
<dbReference type="AlphaFoldDB" id="A0AA38XA90"/>
<evidence type="ECO:0008006" key="7">
    <source>
        <dbReference type="Google" id="ProtNLM"/>
    </source>
</evidence>
<evidence type="ECO:0000313" key="6">
    <source>
        <dbReference type="Proteomes" id="UP001172673"/>
    </source>
</evidence>
<name>A0AA38XA90_9EURO</name>